<dbReference type="PIRSF" id="PIRSF003230">
    <property type="entry name" value="YbgC"/>
    <property type="match status" value="1"/>
</dbReference>
<sequence length="153" mass="17254">MSSSADSPNTTFDWPVRVYYEDTDAAGVVYYANYLRFMERGRTEWLRALGYEQDELREREGILFVVRSVSLDYLASARFNDRLTVTSSVPHHGGASLEFEQRIIRDADQTCCCRGRVKVASLDAATMRPKRMPAHLLSGILSGLAHQAQASME</sequence>
<organism evidence="3 4">
    <name type="scientific">Thiorhodococcus minor</name>
    <dbReference type="NCBI Taxonomy" id="57489"/>
    <lineage>
        <taxon>Bacteria</taxon>
        <taxon>Pseudomonadati</taxon>
        <taxon>Pseudomonadota</taxon>
        <taxon>Gammaproteobacteria</taxon>
        <taxon>Chromatiales</taxon>
        <taxon>Chromatiaceae</taxon>
        <taxon>Thiorhodococcus</taxon>
    </lineage>
</organism>
<dbReference type="SUPFAM" id="SSF54637">
    <property type="entry name" value="Thioesterase/thiol ester dehydrase-isomerase"/>
    <property type="match status" value="1"/>
</dbReference>
<name>A0A6M0JYN4_9GAMM</name>
<dbReference type="GO" id="GO:0047617">
    <property type="term" value="F:fatty acyl-CoA hydrolase activity"/>
    <property type="evidence" value="ECO:0007669"/>
    <property type="project" value="TreeGrafter"/>
</dbReference>
<dbReference type="FunFam" id="3.10.129.10:FF:000004">
    <property type="entry name" value="Tol-pal system-associated acyl-CoA thioesterase"/>
    <property type="match status" value="1"/>
</dbReference>
<dbReference type="InterPro" id="IPR014166">
    <property type="entry name" value="Tol-Pal_acyl-CoA_thioesterase"/>
</dbReference>
<evidence type="ECO:0000313" key="3">
    <source>
        <dbReference type="EMBL" id="NEV61215.1"/>
    </source>
</evidence>
<dbReference type="Gene3D" id="3.10.129.10">
    <property type="entry name" value="Hotdog Thioesterase"/>
    <property type="match status" value="1"/>
</dbReference>
<protein>
    <submittedName>
        <fullName evidence="3">Tol-pal system-associated acyl-CoA thioesterase</fullName>
    </submittedName>
</protein>
<gene>
    <name evidence="3" type="primary">ybgC</name>
    <name evidence="3" type="ORF">G3446_04745</name>
</gene>
<keyword evidence="4" id="KW-1185">Reference proteome</keyword>
<dbReference type="InterPro" id="IPR006684">
    <property type="entry name" value="YbgC/YbaW"/>
</dbReference>
<keyword evidence="2" id="KW-0378">Hydrolase</keyword>
<comment type="similarity">
    <text evidence="1">Belongs to the 4-hydroxybenzoyl-CoA thioesterase family.</text>
</comment>
<dbReference type="PANTHER" id="PTHR31793:SF37">
    <property type="entry name" value="ACYL-COA THIOESTER HYDROLASE YBGC"/>
    <property type="match status" value="1"/>
</dbReference>
<dbReference type="NCBIfam" id="TIGR00051">
    <property type="entry name" value="YbgC/FadM family acyl-CoA thioesterase"/>
    <property type="match status" value="1"/>
</dbReference>
<dbReference type="InterPro" id="IPR029069">
    <property type="entry name" value="HotDog_dom_sf"/>
</dbReference>
<reference evidence="3 4" key="1">
    <citation type="submission" date="2020-02" db="EMBL/GenBank/DDBJ databases">
        <title>Genome sequences of Thiorhodococcus mannitoliphagus and Thiorhodococcus minor, purple sulfur photosynthetic bacteria in the gammaproteobacterial family, Chromatiaceae.</title>
        <authorList>
            <person name="Aviles F.A."/>
            <person name="Meyer T.E."/>
            <person name="Kyndt J.A."/>
        </authorList>
    </citation>
    <scope>NUCLEOTIDE SEQUENCE [LARGE SCALE GENOMIC DNA]</scope>
    <source>
        <strain evidence="3 4">DSM 11518</strain>
    </source>
</reference>
<comment type="caution">
    <text evidence="3">The sequence shown here is derived from an EMBL/GenBank/DDBJ whole genome shotgun (WGS) entry which is preliminary data.</text>
</comment>
<accession>A0A6M0JYN4</accession>
<dbReference type="PANTHER" id="PTHR31793">
    <property type="entry name" value="4-HYDROXYBENZOYL-COA THIOESTERASE FAMILY MEMBER"/>
    <property type="match status" value="1"/>
</dbReference>
<dbReference type="CDD" id="cd00586">
    <property type="entry name" value="4HBT"/>
    <property type="match status" value="1"/>
</dbReference>
<dbReference type="EMBL" id="JAAIJQ010000009">
    <property type="protein sequence ID" value="NEV61215.1"/>
    <property type="molecule type" value="Genomic_DNA"/>
</dbReference>
<dbReference type="AlphaFoldDB" id="A0A6M0JYN4"/>
<proteinExistence type="inferred from homology"/>
<dbReference type="Pfam" id="PF13279">
    <property type="entry name" value="4HBT_2"/>
    <property type="match status" value="1"/>
</dbReference>
<evidence type="ECO:0000313" key="4">
    <source>
        <dbReference type="Proteomes" id="UP000483379"/>
    </source>
</evidence>
<dbReference type="RefSeq" id="WP_164451259.1">
    <property type="nucleotide sequence ID" value="NZ_JAAIJQ010000009.1"/>
</dbReference>
<evidence type="ECO:0000256" key="2">
    <source>
        <dbReference type="ARBA" id="ARBA00022801"/>
    </source>
</evidence>
<evidence type="ECO:0000256" key="1">
    <source>
        <dbReference type="ARBA" id="ARBA00005953"/>
    </source>
</evidence>
<dbReference type="InterPro" id="IPR050563">
    <property type="entry name" value="4-hydroxybenzoyl-CoA_TE"/>
</dbReference>
<dbReference type="NCBIfam" id="TIGR02799">
    <property type="entry name" value="thio_ybgC"/>
    <property type="match status" value="1"/>
</dbReference>
<dbReference type="Proteomes" id="UP000483379">
    <property type="component" value="Unassembled WGS sequence"/>
</dbReference>